<dbReference type="InterPro" id="IPR000700">
    <property type="entry name" value="PAS-assoc_C"/>
</dbReference>
<feature type="domain" description="PAS" evidence="3">
    <location>
        <begin position="363"/>
        <end position="410"/>
    </location>
</feature>
<keyword evidence="2" id="KW-0472">Membrane</keyword>
<accession>A0AAE3U7D8</accession>
<name>A0AAE3U7D8_9BACT</name>
<dbReference type="PANTHER" id="PTHR44757:SF2">
    <property type="entry name" value="BIOFILM ARCHITECTURE MAINTENANCE PROTEIN MBAA"/>
    <property type="match status" value="1"/>
</dbReference>
<feature type="transmembrane region" description="Helical" evidence="2">
    <location>
        <begin position="12"/>
        <end position="29"/>
    </location>
</feature>
<dbReference type="Pfam" id="PF13426">
    <property type="entry name" value="PAS_9"/>
    <property type="match status" value="1"/>
</dbReference>
<feature type="domain" description="PAC" evidence="4">
    <location>
        <begin position="561"/>
        <end position="613"/>
    </location>
</feature>
<dbReference type="CDD" id="cd00130">
    <property type="entry name" value="PAS"/>
    <property type="match status" value="2"/>
</dbReference>
<dbReference type="InterPro" id="IPR000014">
    <property type="entry name" value="PAS"/>
</dbReference>
<proteinExistence type="predicted"/>
<sequence length="773" mass="88745">MLKHFNAGTKILLLLGFQAGLIVTYTTFFSGKSTALYKAGFIIISLFLIFYIGYAIWKQWIEPLKQLDILTARIVNQEADIEFQNLRGQENISGYLTAIHKDRNEVVKFVEEISHGNMEADILNLDRDKGIGKALLSMRAKLKEKADEEGRRNWEIAGSTLLGDELRKHQHLNLNQVSLHFLRQLIEYCRLNQGGVFLIQEEDEKKYIELTGCIAYNKQKFIEKRLQWGQGLVGQCILEKESIYIEEVPSHYVSITSGLGEATPRSILLVPIAYKEEVLGVVEVASFRKLQSHEIHFLETSCEIFGSVIYNAKINEHTQKLLTQTQKIAEELASKEEMMRNNAQELIATQEELNVQLRQIERQANLTQSMIEAINKTNASIELDREGTIISANEMYLSLMEYSREEIVGKKERQFVAMDELVSQRYEMMWDSIKNGSFNSGEFKRINKRGKELWLSGTYSPIFDIDGKLLKIVQLAQFTTEQREKEMEYIHKLNAMNQSIYCLELTYEGRVIYSNNVFQKEFGYKRSEITSRNFRDFLADPTKADVDIEHLCDATKNPMQNSVVLKFLTKDSREKYFVCSFSPIKNLSGEVSKILLIMIDFTRQHELQEEIGDILIKERREKAVLALNSAMVGAFADHFAGLVVDLENNYDYEDILYTLKGKEHTIPQLTVGKDGMIISINARAMDALGIPALTGNSMFIQDHLYFVCDEERQAFYESMGQASLKEIKLKVQEKDGTLTRFIAFIAPDFKDNRFSSSLVVFIHSDPNQQHSTD</sequence>
<evidence type="ECO:0000256" key="1">
    <source>
        <dbReference type="SAM" id="Coils"/>
    </source>
</evidence>
<gene>
    <name evidence="5" type="ORF">QNI16_03675</name>
</gene>
<dbReference type="InterPro" id="IPR001610">
    <property type="entry name" value="PAC"/>
</dbReference>
<reference evidence="5" key="1">
    <citation type="submission" date="2023-05" db="EMBL/GenBank/DDBJ databases">
        <authorList>
            <person name="Zhang X."/>
        </authorList>
    </citation>
    <scope>NUCLEOTIDE SEQUENCE</scope>
    <source>
        <strain evidence="5">YF14B1</strain>
    </source>
</reference>
<dbReference type="PROSITE" id="PS50112">
    <property type="entry name" value="PAS"/>
    <property type="match status" value="1"/>
</dbReference>
<dbReference type="Proteomes" id="UP001241110">
    <property type="component" value="Unassembled WGS sequence"/>
</dbReference>
<dbReference type="InterPro" id="IPR003018">
    <property type="entry name" value="GAF"/>
</dbReference>
<dbReference type="EMBL" id="JASJOS010000002">
    <property type="protein sequence ID" value="MDJ1479569.1"/>
    <property type="molecule type" value="Genomic_DNA"/>
</dbReference>
<keyword evidence="1" id="KW-0175">Coiled coil</keyword>
<dbReference type="SUPFAM" id="SSF55781">
    <property type="entry name" value="GAF domain-like"/>
    <property type="match status" value="1"/>
</dbReference>
<evidence type="ECO:0000259" key="4">
    <source>
        <dbReference type="PROSITE" id="PS50113"/>
    </source>
</evidence>
<evidence type="ECO:0000256" key="2">
    <source>
        <dbReference type="SAM" id="Phobius"/>
    </source>
</evidence>
<dbReference type="InterPro" id="IPR029016">
    <property type="entry name" value="GAF-like_dom_sf"/>
</dbReference>
<dbReference type="Gene3D" id="3.30.450.40">
    <property type="match status" value="1"/>
</dbReference>
<feature type="coiled-coil region" evidence="1">
    <location>
        <begin position="329"/>
        <end position="377"/>
    </location>
</feature>
<protein>
    <submittedName>
        <fullName evidence="5">PAS domain-containing protein</fullName>
    </submittedName>
</protein>
<dbReference type="RefSeq" id="WP_313975883.1">
    <property type="nucleotide sequence ID" value="NZ_JASJOS010000002.1"/>
</dbReference>
<dbReference type="NCBIfam" id="TIGR00229">
    <property type="entry name" value="sensory_box"/>
    <property type="match status" value="2"/>
</dbReference>
<keyword evidence="2" id="KW-0812">Transmembrane</keyword>
<dbReference type="SUPFAM" id="SSF55785">
    <property type="entry name" value="PYP-like sensor domain (PAS domain)"/>
    <property type="match status" value="2"/>
</dbReference>
<evidence type="ECO:0000259" key="3">
    <source>
        <dbReference type="PROSITE" id="PS50112"/>
    </source>
</evidence>
<dbReference type="PANTHER" id="PTHR44757">
    <property type="entry name" value="DIGUANYLATE CYCLASE DGCP"/>
    <property type="match status" value="1"/>
</dbReference>
<dbReference type="SMART" id="SM00086">
    <property type="entry name" value="PAC"/>
    <property type="match status" value="2"/>
</dbReference>
<dbReference type="InterPro" id="IPR052155">
    <property type="entry name" value="Biofilm_reg_signaling"/>
</dbReference>
<dbReference type="SMART" id="SM00065">
    <property type="entry name" value="GAF"/>
    <property type="match status" value="1"/>
</dbReference>
<evidence type="ECO:0000313" key="5">
    <source>
        <dbReference type="EMBL" id="MDJ1479569.1"/>
    </source>
</evidence>
<dbReference type="Pfam" id="PF13185">
    <property type="entry name" value="GAF_2"/>
    <property type="match status" value="1"/>
</dbReference>
<dbReference type="Gene3D" id="3.30.450.20">
    <property type="entry name" value="PAS domain"/>
    <property type="match status" value="2"/>
</dbReference>
<dbReference type="AlphaFoldDB" id="A0AAE3U7D8"/>
<dbReference type="Pfam" id="PF08447">
    <property type="entry name" value="PAS_3"/>
    <property type="match status" value="1"/>
</dbReference>
<feature type="domain" description="PAC" evidence="4">
    <location>
        <begin position="439"/>
        <end position="491"/>
    </location>
</feature>
<dbReference type="PROSITE" id="PS50113">
    <property type="entry name" value="PAC"/>
    <property type="match status" value="2"/>
</dbReference>
<organism evidence="5 6">
    <name type="scientific">Xanthocytophaga flava</name>
    <dbReference type="NCBI Taxonomy" id="3048013"/>
    <lineage>
        <taxon>Bacteria</taxon>
        <taxon>Pseudomonadati</taxon>
        <taxon>Bacteroidota</taxon>
        <taxon>Cytophagia</taxon>
        <taxon>Cytophagales</taxon>
        <taxon>Rhodocytophagaceae</taxon>
        <taxon>Xanthocytophaga</taxon>
    </lineage>
</organism>
<dbReference type="InterPro" id="IPR013655">
    <property type="entry name" value="PAS_fold_3"/>
</dbReference>
<dbReference type="InterPro" id="IPR035965">
    <property type="entry name" value="PAS-like_dom_sf"/>
</dbReference>
<evidence type="ECO:0000313" key="6">
    <source>
        <dbReference type="Proteomes" id="UP001241110"/>
    </source>
</evidence>
<feature type="transmembrane region" description="Helical" evidence="2">
    <location>
        <begin position="35"/>
        <end position="57"/>
    </location>
</feature>
<keyword evidence="2" id="KW-1133">Transmembrane helix</keyword>
<comment type="caution">
    <text evidence="5">The sequence shown here is derived from an EMBL/GenBank/DDBJ whole genome shotgun (WGS) entry which is preliminary data.</text>
</comment>